<sequence precursor="true">MIKQKTLAVALLAAFAAPAWALEPFVVKDIRVEGLQRTEVGTIFTYLPVKVGETFDDSKASAAVKALYGTGFFKDVRLEVEDNVLVVTLVERPSIAQINITGAKEFNADQLKKAMKGAGLAESLIFDKSLLEQAEQELKRQYFNRGKYSVDIKTSVTPLERNRVAVNFDISEGVVARIKRISIVGNQAFSEDDLIDEMRLSTSGWMTWLSKADQYSKQKLEADLETLRSFYQNQGYLEFNVDSTQVNISPDKEDIYVTVNVTEGKQYKVGELKLAGELLVPEEELRKLIQLVPGDVFNRDKLVSSNSAMADRLSNDGYAFANVNAVPQLDRDKQTASFTFYVDPGRKVYVRRINISGNTRTKDEVIRREMRQMENASYDGDKVKRSRNRVDNLGYFTEVGLDTPAVAGTTDQVDVEVKVKEKPSGNIQFGVGYGQSEGAVIQAGITQSNIFGTGKYVSASINTSKSQRGLNLSYTDPYFTVDGLSLGYDLYVNNAKPEKIDTGKYVMATAGIGARLGMPISEEDVINFGLTFDQTKLTSDPISGSPIANAFINQNGNRIRTIIGSASWASDTRDSAVAPNEGRYQSATFETGVGTKVPYYKLGYQYQQFFPLSREVTLMLNGEIAMGKATGGKDLPFYRNYFAGGVGSVRGFDGSSLGPRDSTGASIGGDKRLVLNAEMFFPFPGMKHDRTLRLSAFLDAGNVFGPNDVSGLASNKFSLGELRASVGVGLSWISPLGPLKFSMAQPIRKKSGDRKQRFQFQIGSVF</sequence>
<protein>
    <recommendedName>
        <fullName evidence="8 9">Outer membrane protein assembly factor BamA</fullName>
    </recommendedName>
</protein>
<keyword evidence="6 8" id="KW-0472">Membrane</keyword>
<dbReference type="GO" id="GO:0009279">
    <property type="term" value="C:cell outer membrane"/>
    <property type="evidence" value="ECO:0007669"/>
    <property type="project" value="UniProtKB-SubCell"/>
</dbReference>
<keyword evidence="3 8" id="KW-0812">Transmembrane</keyword>
<evidence type="ECO:0000256" key="8">
    <source>
        <dbReference type="HAMAP-Rule" id="MF_01430"/>
    </source>
</evidence>
<keyword evidence="12" id="KW-1185">Reference proteome</keyword>
<keyword evidence="7 8" id="KW-0998">Cell outer membrane</keyword>
<dbReference type="InterPro" id="IPR000184">
    <property type="entry name" value="Bac_surfAg_D15"/>
</dbReference>
<feature type="chain" id="PRO_5033173154" description="Outer membrane protein assembly factor BamA" evidence="8">
    <location>
        <begin position="22"/>
        <end position="766"/>
    </location>
</feature>
<keyword evidence="4 8" id="KW-0732">Signal</keyword>
<dbReference type="InterPro" id="IPR034746">
    <property type="entry name" value="POTRA"/>
</dbReference>
<proteinExistence type="inferred from homology"/>
<reference evidence="11 12" key="1">
    <citation type="submission" date="2020-04" db="EMBL/GenBank/DDBJ databases">
        <title>Draft genome of Leeia sp. IMCC25680.</title>
        <authorList>
            <person name="Song J."/>
            <person name="Cho J.-C."/>
        </authorList>
    </citation>
    <scope>NUCLEOTIDE SEQUENCE [LARGE SCALE GENOMIC DNA]</scope>
    <source>
        <strain evidence="11 12">IMCC25680</strain>
    </source>
</reference>
<evidence type="ECO:0000256" key="3">
    <source>
        <dbReference type="ARBA" id="ARBA00022692"/>
    </source>
</evidence>
<feature type="domain" description="POTRA" evidence="10">
    <location>
        <begin position="93"/>
        <end position="173"/>
    </location>
</feature>
<feature type="domain" description="POTRA" evidence="10">
    <location>
        <begin position="176"/>
        <end position="264"/>
    </location>
</feature>
<dbReference type="InterPro" id="IPR010827">
    <property type="entry name" value="BamA/TamA_POTRA"/>
</dbReference>
<evidence type="ECO:0000256" key="6">
    <source>
        <dbReference type="ARBA" id="ARBA00023136"/>
    </source>
</evidence>
<feature type="domain" description="POTRA" evidence="10">
    <location>
        <begin position="348"/>
        <end position="422"/>
    </location>
</feature>
<evidence type="ECO:0000256" key="5">
    <source>
        <dbReference type="ARBA" id="ARBA00022737"/>
    </source>
</evidence>
<evidence type="ECO:0000256" key="1">
    <source>
        <dbReference type="ARBA" id="ARBA00004370"/>
    </source>
</evidence>
<feature type="signal peptide" evidence="8">
    <location>
        <begin position="1"/>
        <end position="21"/>
    </location>
</feature>
<dbReference type="InterPro" id="IPR039910">
    <property type="entry name" value="D15-like"/>
</dbReference>
<comment type="subcellular location">
    <subcellularLocation>
        <location evidence="8">Cell outer membrane</location>
    </subcellularLocation>
    <subcellularLocation>
        <location evidence="1">Membrane</location>
    </subcellularLocation>
</comment>
<dbReference type="Gene3D" id="2.40.160.50">
    <property type="entry name" value="membrane protein fhac: a member of the omp85/tpsb transporter family"/>
    <property type="match status" value="1"/>
</dbReference>
<comment type="function">
    <text evidence="8">Part of the outer membrane protein assembly complex, which is involved in assembly and insertion of beta-barrel proteins into the outer membrane.</text>
</comment>
<evidence type="ECO:0000256" key="4">
    <source>
        <dbReference type="ARBA" id="ARBA00022729"/>
    </source>
</evidence>
<dbReference type="Pfam" id="PF07244">
    <property type="entry name" value="POTRA"/>
    <property type="match status" value="5"/>
</dbReference>
<dbReference type="PROSITE" id="PS51779">
    <property type="entry name" value="POTRA"/>
    <property type="match status" value="5"/>
</dbReference>
<evidence type="ECO:0000259" key="10">
    <source>
        <dbReference type="PROSITE" id="PS51779"/>
    </source>
</evidence>
<accession>A0A847RTY2</accession>
<evidence type="ECO:0000313" key="12">
    <source>
        <dbReference type="Proteomes" id="UP000587991"/>
    </source>
</evidence>
<organism evidence="11 12">
    <name type="scientific">Leeia aquatica</name>
    <dbReference type="NCBI Taxonomy" id="2725557"/>
    <lineage>
        <taxon>Bacteria</taxon>
        <taxon>Pseudomonadati</taxon>
        <taxon>Pseudomonadota</taxon>
        <taxon>Betaproteobacteria</taxon>
        <taxon>Neisseriales</taxon>
        <taxon>Leeiaceae</taxon>
        <taxon>Leeia</taxon>
    </lineage>
</organism>
<name>A0A847RTY2_9NEIS</name>
<keyword evidence="5 8" id="KW-0677">Repeat</keyword>
<dbReference type="PIRSF" id="PIRSF006076">
    <property type="entry name" value="OM_assembly_OMP85"/>
    <property type="match status" value="1"/>
</dbReference>
<dbReference type="HAMAP" id="MF_01430">
    <property type="entry name" value="OM_assembly_BamA"/>
    <property type="match status" value="1"/>
</dbReference>
<dbReference type="AlphaFoldDB" id="A0A847RTY2"/>
<gene>
    <name evidence="8 11" type="primary">bamA</name>
    <name evidence="11" type="ORF">HF682_05805</name>
</gene>
<keyword evidence="2 8" id="KW-1134">Transmembrane beta strand</keyword>
<comment type="caution">
    <text evidence="11">The sequence shown here is derived from an EMBL/GenBank/DDBJ whole genome shotgun (WGS) entry which is preliminary data.</text>
</comment>
<dbReference type="InterPro" id="IPR023707">
    <property type="entry name" value="OM_assembly_BamA"/>
</dbReference>
<comment type="subunit">
    <text evidence="8">Part of the Bam complex.</text>
</comment>
<dbReference type="GO" id="GO:0051205">
    <property type="term" value="P:protein insertion into membrane"/>
    <property type="evidence" value="ECO:0007669"/>
    <property type="project" value="UniProtKB-UniRule"/>
</dbReference>
<feature type="domain" description="POTRA" evidence="10">
    <location>
        <begin position="25"/>
        <end position="92"/>
    </location>
</feature>
<evidence type="ECO:0000313" key="11">
    <source>
        <dbReference type="EMBL" id="NLR74670.1"/>
    </source>
</evidence>
<dbReference type="Pfam" id="PF01103">
    <property type="entry name" value="Omp85"/>
    <property type="match status" value="1"/>
</dbReference>
<dbReference type="NCBIfam" id="TIGR03303">
    <property type="entry name" value="OM_YaeT"/>
    <property type="match status" value="1"/>
</dbReference>
<dbReference type="PANTHER" id="PTHR12815">
    <property type="entry name" value="SORTING AND ASSEMBLY MACHINERY SAMM50 PROTEIN FAMILY MEMBER"/>
    <property type="match status" value="1"/>
</dbReference>
<dbReference type="FunFam" id="3.10.20.310:FF:000002">
    <property type="entry name" value="Outer membrane protein assembly factor BamA"/>
    <property type="match status" value="1"/>
</dbReference>
<evidence type="ECO:0000256" key="7">
    <source>
        <dbReference type="ARBA" id="ARBA00023237"/>
    </source>
</evidence>
<dbReference type="GO" id="GO:0043165">
    <property type="term" value="P:Gram-negative-bacterium-type cell outer membrane assembly"/>
    <property type="evidence" value="ECO:0007669"/>
    <property type="project" value="UniProtKB-UniRule"/>
</dbReference>
<evidence type="ECO:0000256" key="2">
    <source>
        <dbReference type="ARBA" id="ARBA00022452"/>
    </source>
</evidence>
<feature type="domain" description="POTRA" evidence="10">
    <location>
        <begin position="267"/>
        <end position="345"/>
    </location>
</feature>
<dbReference type="RefSeq" id="WP_168876267.1">
    <property type="nucleotide sequence ID" value="NZ_JABAIM010000001.1"/>
</dbReference>
<dbReference type="Gene3D" id="3.10.20.310">
    <property type="entry name" value="membrane protein fhac"/>
    <property type="match status" value="5"/>
</dbReference>
<dbReference type="Proteomes" id="UP000587991">
    <property type="component" value="Unassembled WGS sequence"/>
</dbReference>
<evidence type="ECO:0000256" key="9">
    <source>
        <dbReference type="NCBIfam" id="TIGR03303"/>
    </source>
</evidence>
<dbReference type="PANTHER" id="PTHR12815:SF23">
    <property type="entry name" value="OUTER MEMBRANE PROTEIN ASSEMBLY FACTOR BAMA"/>
    <property type="match status" value="1"/>
</dbReference>
<comment type="similarity">
    <text evidence="8">Belongs to the BamA family.</text>
</comment>
<dbReference type="EMBL" id="JABAIM010000001">
    <property type="protein sequence ID" value="NLR74670.1"/>
    <property type="molecule type" value="Genomic_DNA"/>
</dbReference>